<sequence>MRHLPTWPSGVPARSAFAGRSKIADVGGPSRPTGATRVLARQKAHHRDVLDLDLDLDLDLGRDLRAEAEPVHQGVEADLDTAVGHRQK</sequence>
<evidence type="ECO:0000313" key="2">
    <source>
        <dbReference type="EMBL" id="MBO0906511.1"/>
    </source>
</evidence>
<evidence type="ECO:0000256" key="1">
    <source>
        <dbReference type="SAM" id="MobiDB-lite"/>
    </source>
</evidence>
<feature type="region of interest" description="Disordered" evidence="1">
    <location>
        <begin position="67"/>
        <end position="88"/>
    </location>
</feature>
<reference evidence="2 3" key="1">
    <citation type="submission" date="2021-03" db="EMBL/GenBank/DDBJ databases">
        <title>Whole genome sequence of Jiella sp. MQZ13P-4.</title>
        <authorList>
            <person name="Tuo L."/>
        </authorList>
    </citation>
    <scope>NUCLEOTIDE SEQUENCE [LARGE SCALE GENOMIC DNA]</scope>
    <source>
        <strain evidence="2 3">MQZ13P-4</strain>
    </source>
</reference>
<dbReference type="EMBL" id="JAFMPY010000047">
    <property type="protein sequence ID" value="MBO0906511.1"/>
    <property type="molecule type" value="Genomic_DNA"/>
</dbReference>
<comment type="caution">
    <text evidence="2">The sequence shown here is derived from an EMBL/GenBank/DDBJ whole genome shotgun (WGS) entry which is preliminary data.</text>
</comment>
<organism evidence="2 3">
    <name type="scientific">Jiella sonneratiae</name>
    <dbReference type="NCBI Taxonomy" id="2816856"/>
    <lineage>
        <taxon>Bacteria</taxon>
        <taxon>Pseudomonadati</taxon>
        <taxon>Pseudomonadota</taxon>
        <taxon>Alphaproteobacteria</taxon>
        <taxon>Hyphomicrobiales</taxon>
        <taxon>Aurantimonadaceae</taxon>
        <taxon>Jiella</taxon>
    </lineage>
</organism>
<keyword evidence="3" id="KW-1185">Reference proteome</keyword>
<protein>
    <submittedName>
        <fullName evidence="2">Uncharacterized protein</fullName>
    </submittedName>
</protein>
<gene>
    <name evidence="2" type="ORF">J1C47_22920</name>
</gene>
<dbReference type="RefSeq" id="WP_207353138.1">
    <property type="nucleotide sequence ID" value="NZ_JAFMPY010000047.1"/>
</dbReference>
<accession>A0ABS3JA02</accession>
<name>A0ABS3JA02_9HYPH</name>
<proteinExistence type="predicted"/>
<evidence type="ECO:0000313" key="3">
    <source>
        <dbReference type="Proteomes" id="UP000664288"/>
    </source>
</evidence>
<dbReference type="Proteomes" id="UP000664288">
    <property type="component" value="Unassembled WGS sequence"/>
</dbReference>